<evidence type="ECO:0000313" key="3">
    <source>
        <dbReference type="Proteomes" id="UP000604046"/>
    </source>
</evidence>
<keyword evidence="1" id="KW-0472">Membrane</keyword>
<feature type="transmembrane region" description="Helical" evidence="1">
    <location>
        <begin position="67"/>
        <end position="87"/>
    </location>
</feature>
<keyword evidence="3" id="KW-1185">Reference proteome</keyword>
<keyword evidence="1" id="KW-1133">Transmembrane helix</keyword>
<organism evidence="2 3">
    <name type="scientific">Symbiodinium natans</name>
    <dbReference type="NCBI Taxonomy" id="878477"/>
    <lineage>
        <taxon>Eukaryota</taxon>
        <taxon>Sar</taxon>
        <taxon>Alveolata</taxon>
        <taxon>Dinophyceae</taxon>
        <taxon>Suessiales</taxon>
        <taxon>Symbiodiniaceae</taxon>
        <taxon>Symbiodinium</taxon>
    </lineage>
</organism>
<reference evidence="2" key="1">
    <citation type="submission" date="2021-02" db="EMBL/GenBank/DDBJ databases">
        <authorList>
            <person name="Dougan E. K."/>
            <person name="Rhodes N."/>
            <person name="Thang M."/>
            <person name="Chan C."/>
        </authorList>
    </citation>
    <scope>NUCLEOTIDE SEQUENCE</scope>
</reference>
<dbReference type="AlphaFoldDB" id="A0A812IFR0"/>
<evidence type="ECO:0008006" key="4">
    <source>
        <dbReference type="Google" id="ProtNLM"/>
    </source>
</evidence>
<evidence type="ECO:0000313" key="2">
    <source>
        <dbReference type="EMBL" id="CAE7034090.1"/>
    </source>
</evidence>
<proteinExistence type="predicted"/>
<dbReference type="EMBL" id="CAJNDS010000248">
    <property type="protein sequence ID" value="CAE7034090.1"/>
    <property type="molecule type" value="Genomic_DNA"/>
</dbReference>
<gene>
    <name evidence="2" type="ORF">SNAT2548_LOCUS4090</name>
</gene>
<sequence>MSFGESRAGEGVYVFAIAFRMMLDGSDIGNIKFGNCAIAMHSLIMHGTFLDAVSDIMQELLEQSLPGFILMYIFITLSAVTIMNMLIGIMCEVITAVADAEKEALQVSWTT</sequence>
<comment type="caution">
    <text evidence="2">The sequence shown here is derived from an EMBL/GenBank/DDBJ whole genome shotgun (WGS) entry which is preliminary data.</text>
</comment>
<evidence type="ECO:0000256" key="1">
    <source>
        <dbReference type="SAM" id="Phobius"/>
    </source>
</evidence>
<dbReference type="Gene3D" id="1.10.287.70">
    <property type="match status" value="1"/>
</dbReference>
<protein>
    <recommendedName>
        <fullName evidence="4">Ion transport domain-containing protein</fullName>
    </recommendedName>
</protein>
<keyword evidence="1" id="KW-0812">Transmembrane</keyword>
<accession>A0A812IFR0</accession>
<name>A0A812IFR0_9DINO</name>
<feature type="non-terminal residue" evidence="2">
    <location>
        <position position="111"/>
    </location>
</feature>
<dbReference type="Proteomes" id="UP000604046">
    <property type="component" value="Unassembled WGS sequence"/>
</dbReference>